<dbReference type="InterPro" id="IPR005312">
    <property type="entry name" value="DUF1759"/>
</dbReference>
<dbReference type="AlphaFoldDB" id="A0A0J7K2W2"/>
<organism evidence="1 2">
    <name type="scientific">Lasius niger</name>
    <name type="common">Black garden ant</name>
    <dbReference type="NCBI Taxonomy" id="67767"/>
    <lineage>
        <taxon>Eukaryota</taxon>
        <taxon>Metazoa</taxon>
        <taxon>Ecdysozoa</taxon>
        <taxon>Arthropoda</taxon>
        <taxon>Hexapoda</taxon>
        <taxon>Insecta</taxon>
        <taxon>Pterygota</taxon>
        <taxon>Neoptera</taxon>
        <taxon>Endopterygota</taxon>
        <taxon>Hymenoptera</taxon>
        <taxon>Apocrita</taxon>
        <taxon>Aculeata</taxon>
        <taxon>Formicoidea</taxon>
        <taxon>Formicidae</taxon>
        <taxon>Formicinae</taxon>
        <taxon>Lasius</taxon>
        <taxon>Lasius</taxon>
    </lineage>
</organism>
<dbReference type="Pfam" id="PF03564">
    <property type="entry name" value="DUF1759"/>
    <property type="match status" value="1"/>
</dbReference>
<proteinExistence type="predicted"/>
<accession>A0A0J7K2W2</accession>
<dbReference type="EMBL" id="LBMM01015820">
    <property type="protein sequence ID" value="KMQ84652.1"/>
    <property type="molecule type" value="Genomic_DNA"/>
</dbReference>
<sequence>GFLWCSGRNLPRTKGNTLRLRGSASPSQSPSLTLDTKSRFCCVSNNAARIQLPHFTGKYEDWPAFRDLFQSIIGKDRNLSEVEKLHYLKNLRASRPKEENKLQRKITCVKTAWEGIRLVTANPKVVFRVLREASHFASRRVSQDVDGGRIRENITHRSQRLAATLNRAPGHCSHPRC</sequence>
<dbReference type="PaxDb" id="67767-A0A0J7K2W2"/>
<protein>
    <submittedName>
        <fullName evidence="1">Uncharacterized protein</fullName>
    </submittedName>
</protein>
<evidence type="ECO:0000313" key="2">
    <source>
        <dbReference type="Proteomes" id="UP000036403"/>
    </source>
</evidence>
<feature type="non-terminal residue" evidence="1">
    <location>
        <position position="1"/>
    </location>
</feature>
<name>A0A0J7K2W2_LASNI</name>
<keyword evidence="2" id="KW-1185">Reference proteome</keyword>
<dbReference type="OrthoDB" id="7696997at2759"/>
<reference evidence="1 2" key="1">
    <citation type="submission" date="2015-04" db="EMBL/GenBank/DDBJ databases">
        <title>Lasius niger genome sequencing.</title>
        <authorList>
            <person name="Konorov E.A."/>
            <person name="Nikitin M.A."/>
            <person name="Kirill M.V."/>
            <person name="Chang P."/>
        </authorList>
    </citation>
    <scope>NUCLEOTIDE SEQUENCE [LARGE SCALE GENOMIC DNA]</scope>
    <source>
        <tissue evidence="1">Whole</tissue>
    </source>
</reference>
<comment type="caution">
    <text evidence="1">The sequence shown here is derived from an EMBL/GenBank/DDBJ whole genome shotgun (WGS) entry which is preliminary data.</text>
</comment>
<evidence type="ECO:0000313" key="1">
    <source>
        <dbReference type="EMBL" id="KMQ84652.1"/>
    </source>
</evidence>
<gene>
    <name evidence="1" type="ORF">RF55_17380</name>
</gene>
<dbReference type="Proteomes" id="UP000036403">
    <property type="component" value="Unassembled WGS sequence"/>
</dbReference>